<dbReference type="KEGG" id="hyf:DTO96_101140"/>
<evidence type="ECO:0000256" key="4">
    <source>
        <dbReference type="SAM" id="Phobius"/>
    </source>
</evidence>
<keyword evidence="4" id="KW-0472">Membrane</keyword>
<dbReference type="SMART" id="SM00563">
    <property type="entry name" value="PlsC"/>
    <property type="match status" value="1"/>
</dbReference>
<name>A0A345DAM1_9BURK</name>
<evidence type="ECO:0000259" key="5">
    <source>
        <dbReference type="SMART" id="SM00563"/>
    </source>
</evidence>
<evidence type="ECO:0000256" key="2">
    <source>
        <dbReference type="ARBA" id="ARBA00022679"/>
    </source>
</evidence>
<evidence type="ECO:0000256" key="1">
    <source>
        <dbReference type="ARBA" id="ARBA00005189"/>
    </source>
</evidence>
<keyword evidence="3 6" id="KW-0012">Acyltransferase</keyword>
<keyword evidence="4" id="KW-0812">Transmembrane</keyword>
<dbReference type="Pfam" id="PF01553">
    <property type="entry name" value="Acyltransferase"/>
    <property type="match status" value="1"/>
</dbReference>
<dbReference type="Proteomes" id="UP000252182">
    <property type="component" value="Chromosome"/>
</dbReference>
<evidence type="ECO:0000313" key="7">
    <source>
        <dbReference type="Proteomes" id="UP000252182"/>
    </source>
</evidence>
<proteinExistence type="predicted"/>
<reference evidence="7" key="1">
    <citation type="submission" date="2018-07" db="EMBL/GenBank/DDBJ databases">
        <authorList>
            <person name="Kim H."/>
        </authorList>
    </citation>
    <scope>NUCLEOTIDE SEQUENCE [LARGE SCALE GENOMIC DNA]</scope>
    <source>
        <strain evidence="7">F02</strain>
    </source>
</reference>
<dbReference type="OrthoDB" id="9812274at2"/>
<keyword evidence="4" id="KW-1133">Transmembrane helix</keyword>
<sequence>MAAIRSAIFMVLIVLWTIPFSILCMLTAVLPYRARYAFTSVWNRVTIFAARWILGIRYELRGVENLPEKGRGAVVLAKHQSAWETIFLLYALGNPLCFVFKRELLMVPFFGWGLGLLRMVAIDRNSGQDAMTQTVDQARVRLADGVWMIMFPEGTRIAPGEPSKFRSGGSRLAVSLNAPIIPIAHNAGECWPKKPWVKQAGKVTVSIGPLIETVGRPVNEVHKEMVGWIETEMSRLPKAREA</sequence>
<dbReference type="SUPFAM" id="SSF69593">
    <property type="entry name" value="Glycerol-3-phosphate (1)-acyltransferase"/>
    <property type="match status" value="1"/>
</dbReference>
<dbReference type="PANTHER" id="PTHR10434:SF40">
    <property type="entry name" value="1-ACYL-SN-GLYCEROL-3-PHOSPHATE ACYLTRANSFERASE"/>
    <property type="match status" value="1"/>
</dbReference>
<feature type="domain" description="Phospholipid/glycerol acyltransferase" evidence="5">
    <location>
        <begin position="73"/>
        <end position="188"/>
    </location>
</feature>
<dbReference type="CDD" id="cd07989">
    <property type="entry name" value="LPLAT_AGPAT-like"/>
    <property type="match status" value="1"/>
</dbReference>
<protein>
    <submittedName>
        <fullName evidence="6">1-acyl-sn-glycerol-3-phosphate acyltransferase</fullName>
        <ecNumber evidence="6">2.3.1.51</ecNumber>
    </submittedName>
</protein>
<dbReference type="EC" id="2.3.1.51" evidence="6"/>
<comment type="pathway">
    <text evidence="1">Lipid metabolism.</text>
</comment>
<dbReference type="PANTHER" id="PTHR10434">
    <property type="entry name" value="1-ACYL-SN-GLYCEROL-3-PHOSPHATE ACYLTRANSFERASE"/>
    <property type="match status" value="1"/>
</dbReference>
<dbReference type="InterPro" id="IPR002123">
    <property type="entry name" value="Plipid/glycerol_acylTrfase"/>
</dbReference>
<dbReference type="GO" id="GO:0003841">
    <property type="term" value="F:1-acylglycerol-3-phosphate O-acyltransferase activity"/>
    <property type="evidence" value="ECO:0007669"/>
    <property type="project" value="UniProtKB-EC"/>
</dbReference>
<dbReference type="RefSeq" id="WP_114562606.1">
    <property type="nucleotide sequence ID" value="NZ_CP031124.1"/>
</dbReference>
<organism evidence="6 7">
    <name type="scientific">Ephemeroptericola cinctiostellae</name>
    <dbReference type="NCBI Taxonomy" id="2268024"/>
    <lineage>
        <taxon>Bacteria</taxon>
        <taxon>Pseudomonadati</taxon>
        <taxon>Pseudomonadota</taxon>
        <taxon>Betaproteobacteria</taxon>
        <taxon>Burkholderiales</taxon>
        <taxon>Burkholderiaceae</taxon>
        <taxon>Ephemeroptericola</taxon>
    </lineage>
</organism>
<dbReference type="AlphaFoldDB" id="A0A345DAM1"/>
<feature type="transmembrane region" description="Helical" evidence="4">
    <location>
        <begin position="7"/>
        <end position="30"/>
    </location>
</feature>
<dbReference type="EMBL" id="CP031124">
    <property type="protein sequence ID" value="AXF85409.1"/>
    <property type="molecule type" value="Genomic_DNA"/>
</dbReference>
<gene>
    <name evidence="6" type="primary">plsC_2</name>
    <name evidence="6" type="ORF">DTO96_101140</name>
</gene>
<accession>A0A345DAM1</accession>
<dbReference type="GO" id="GO:0006654">
    <property type="term" value="P:phosphatidic acid biosynthetic process"/>
    <property type="evidence" value="ECO:0007669"/>
    <property type="project" value="TreeGrafter"/>
</dbReference>
<keyword evidence="2 6" id="KW-0808">Transferase</keyword>
<evidence type="ECO:0000313" key="6">
    <source>
        <dbReference type="EMBL" id="AXF85409.1"/>
    </source>
</evidence>
<evidence type="ECO:0000256" key="3">
    <source>
        <dbReference type="ARBA" id="ARBA00023315"/>
    </source>
</evidence>
<keyword evidence="7" id="KW-1185">Reference proteome</keyword>